<evidence type="ECO:0000256" key="1">
    <source>
        <dbReference type="ARBA" id="ARBA00022574"/>
    </source>
</evidence>
<dbReference type="PANTHER" id="PTHR22847:SF637">
    <property type="entry name" value="WD REPEAT DOMAIN 5B"/>
    <property type="match status" value="1"/>
</dbReference>
<dbReference type="Pfam" id="PF00023">
    <property type="entry name" value="Ank"/>
    <property type="match status" value="1"/>
</dbReference>
<dbReference type="Proteomes" id="UP000011083">
    <property type="component" value="Unassembled WGS sequence"/>
</dbReference>
<organism evidence="4 5">
    <name type="scientific">Acanthamoeba castellanii (strain ATCC 30010 / Neff)</name>
    <dbReference type="NCBI Taxonomy" id="1257118"/>
    <lineage>
        <taxon>Eukaryota</taxon>
        <taxon>Amoebozoa</taxon>
        <taxon>Discosea</taxon>
        <taxon>Longamoebia</taxon>
        <taxon>Centramoebida</taxon>
        <taxon>Acanthamoebidae</taxon>
        <taxon>Acanthamoeba</taxon>
    </lineage>
</organism>
<accession>L8H0S2</accession>
<evidence type="ECO:0000256" key="2">
    <source>
        <dbReference type="ARBA" id="ARBA00022737"/>
    </source>
</evidence>
<dbReference type="GeneID" id="14919619"/>
<dbReference type="Gene3D" id="1.25.40.20">
    <property type="entry name" value="Ankyrin repeat-containing domain"/>
    <property type="match status" value="1"/>
</dbReference>
<dbReference type="InterPro" id="IPR036770">
    <property type="entry name" value="Ankyrin_rpt-contain_sf"/>
</dbReference>
<dbReference type="VEuPathDB" id="AmoebaDB:ACA1_151350"/>
<dbReference type="Gene3D" id="2.130.10.10">
    <property type="entry name" value="YVTN repeat-like/Quinoprotein amine dehydrogenase"/>
    <property type="match status" value="2"/>
</dbReference>
<evidence type="ECO:0000313" key="4">
    <source>
        <dbReference type="EMBL" id="ELR18822.1"/>
    </source>
</evidence>
<dbReference type="KEGG" id="acan:ACA1_151350"/>
<reference evidence="4 5" key="1">
    <citation type="journal article" date="2013" name="Genome Biol.">
        <title>Genome of Acanthamoeba castellanii highlights extensive lateral gene transfer and early evolution of tyrosine kinase signaling.</title>
        <authorList>
            <person name="Clarke M."/>
            <person name="Lohan A.J."/>
            <person name="Liu B."/>
            <person name="Lagkouvardos I."/>
            <person name="Roy S."/>
            <person name="Zafar N."/>
            <person name="Bertelli C."/>
            <person name="Schilde C."/>
            <person name="Kianianmomeni A."/>
            <person name="Burglin T.R."/>
            <person name="Frech C."/>
            <person name="Turcotte B."/>
            <person name="Kopec K.O."/>
            <person name="Synnott J.M."/>
            <person name="Choo C."/>
            <person name="Paponov I."/>
            <person name="Finkler A."/>
            <person name="Soon Heng Tan C."/>
            <person name="Hutchins A.P."/>
            <person name="Weinmeier T."/>
            <person name="Rattei T."/>
            <person name="Chu J.S."/>
            <person name="Gimenez G."/>
            <person name="Irimia M."/>
            <person name="Rigden D.J."/>
            <person name="Fitzpatrick D.A."/>
            <person name="Lorenzo-Morales J."/>
            <person name="Bateman A."/>
            <person name="Chiu C.H."/>
            <person name="Tang P."/>
            <person name="Hegemann P."/>
            <person name="Fromm H."/>
            <person name="Raoult D."/>
            <person name="Greub G."/>
            <person name="Miranda-Saavedra D."/>
            <person name="Chen N."/>
            <person name="Nash P."/>
            <person name="Ginger M.L."/>
            <person name="Horn M."/>
            <person name="Schaap P."/>
            <person name="Caler L."/>
            <person name="Loftus B."/>
        </authorList>
    </citation>
    <scope>NUCLEOTIDE SEQUENCE [LARGE SCALE GENOMIC DNA]</scope>
    <source>
        <strain evidence="4 5">Neff</strain>
    </source>
</reference>
<dbReference type="SMART" id="SM00320">
    <property type="entry name" value="WD40"/>
    <property type="match status" value="4"/>
</dbReference>
<dbReference type="RefSeq" id="XP_004340878.1">
    <property type="nucleotide sequence ID" value="XM_004340830.1"/>
</dbReference>
<evidence type="ECO:0000256" key="3">
    <source>
        <dbReference type="PROSITE-ProRule" id="PRU00023"/>
    </source>
</evidence>
<dbReference type="AlphaFoldDB" id="L8H0S2"/>
<dbReference type="InterPro" id="IPR002110">
    <property type="entry name" value="Ankyrin_rpt"/>
</dbReference>
<dbReference type="EMBL" id="KB007942">
    <property type="protein sequence ID" value="ELR18822.1"/>
    <property type="molecule type" value="Genomic_DNA"/>
</dbReference>
<dbReference type="InterPro" id="IPR001680">
    <property type="entry name" value="WD40_rpt"/>
</dbReference>
<dbReference type="SMART" id="SM00248">
    <property type="entry name" value="ANK"/>
    <property type="match status" value="1"/>
</dbReference>
<dbReference type="PANTHER" id="PTHR22847">
    <property type="entry name" value="WD40 REPEAT PROTEIN"/>
    <property type="match status" value="1"/>
</dbReference>
<name>L8H0S2_ACACF</name>
<dbReference type="InterPro" id="IPR036322">
    <property type="entry name" value="WD40_repeat_dom_sf"/>
</dbReference>
<dbReference type="OrthoDB" id="34656at2759"/>
<gene>
    <name evidence="4" type="ORF">ACA1_151350</name>
</gene>
<dbReference type="SUPFAM" id="SSF48403">
    <property type="entry name" value="Ankyrin repeat"/>
    <property type="match status" value="1"/>
</dbReference>
<evidence type="ECO:0000313" key="5">
    <source>
        <dbReference type="Proteomes" id="UP000011083"/>
    </source>
</evidence>
<keyword evidence="1" id="KW-0853">WD repeat</keyword>
<keyword evidence="2" id="KW-0677">Repeat</keyword>
<dbReference type="PROSITE" id="PS50088">
    <property type="entry name" value="ANK_REPEAT"/>
    <property type="match status" value="1"/>
</dbReference>
<dbReference type="InterPro" id="IPR015943">
    <property type="entry name" value="WD40/YVTN_repeat-like_dom_sf"/>
</dbReference>
<dbReference type="SUPFAM" id="SSF50978">
    <property type="entry name" value="WD40 repeat-like"/>
    <property type="match status" value="1"/>
</dbReference>
<protein>
    <submittedName>
        <fullName evidence="4">WD domain, G-beta repeat-containing protein</fullName>
    </submittedName>
</protein>
<dbReference type="STRING" id="1257118.L8H0S2"/>
<keyword evidence="3" id="KW-0040">ANK repeat</keyword>
<keyword evidence="5" id="KW-1185">Reference proteome</keyword>
<sequence>METRGAAETASTGGGVAVSRLEEALLRGDLSALRALAPEGDLSRLIFPDPDPKEGALDPNLPAKGWTPLHVACEWGHGDVVELLLQHGAHIDALTVQKLRSGGPAWSALDLSFEPKQKIVPTTKAVQCLVRVDASVWTGDGVGNLSTVAINSGKVLKSVATSSEREARVYGLLLAEDRVWSFHDDNVIRIWSKKKLKEARQLVGHRELVRTMHLIRRSTSQPPQVWSADISGTVIVWDALKLRREEEIVMKQGSPIFSMCQVHGSVWMGGETDIFTLHFQTMKRREWKAHDRPINDLLYHAGRVWSAGNDCKLKLWKVSEGDGEEPEVVRVVEVGEGVSILCLKRIACGFGRTLVVGGCTDGSILVWDHDGNQVHKFGTQQGAVRCLLWLSDEQYASLPPYALAL</sequence>
<dbReference type="GO" id="GO:1990234">
    <property type="term" value="C:transferase complex"/>
    <property type="evidence" value="ECO:0007669"/>
    <property type="project" value="UniProtKB-ARBA"/>
</dbReference>
<proteinExistence type="predicted"/>
<feature type="repeat" description="ANK" evidence="3">
    <location>
        <begin position="64"/>
        <end position="96"/>
    </location>
</feature>
<dbReference type="PROSITE" id="PS50297">
    <property type="entry name" value="ANK_REP_REGION"/>
    <property type="match status" value="1"/>
</dbReference>